<protein>
    <submittedName>
        <fullName evidence="1">Uncharacterized protein</fullName>
    </submittedName>
</protein>
<name>K1M4A7_9LACO</name>
<evidence type="ECO:0000313" key="2">
    <source>
        <dbReference type="Proteomes" id="UP000004722"/>
    </source>
</evidence>
<gene>
    <name evidence="1" type="ORF">HMPREF9249_02434</name>
</gene>
<dbReference type="RefSeq" id="WP_005729924.1">
    <property type="nucleotide sequence ID" value="NZ_JH932275.1"/>
</dbReference>
<evidence type="ECO:0000313" key="1">
    <source>
        <dbReference type="EMBL" id="EKB62211.1"/>
    </source>
</evidence>
<reference evidence="1 2" key="1">
    <citation type="submission" date="2012-07" db="EMBL/GenBank/DDBJ databases">
        <title>The Genome Sequence of Lactobacillus crispatus FB077-07.</title>
        <authorList>
            <consortium name="The Broad Institute Genome Sequencing Platform"/>
            <person name="Earl A."/>
            <person name="Ward D."/>
            <person name="Feldgarden M."/>
            <person name="Gevers D."/>
            <person name="Saerens B."/>
            <person name="Vaneechoutte M."/>
            <person name="Walker B."/>
            <person name="Young S.K."/>
            <person name="Zeng Q."/>
            <person name="Gargeya S."/>
            <person name="Fitzgerald M."/>
            <person name="Haas B."/>
            <person name="Abouelleil A."/>
            <person name="Alvarado L."/>
            <person name="Arachchi H.M."/>
            <person name="Berlin A.M."/>
            <person name="Chapman S.B."/>
            <person name="Goldberg J."/>
            <person name="Griggs A."/>
            <person name="Gujja S."/>
            <person name="Hansen M."/>
            <person name="Howarth C."/>
            <person name="Imamovic A."/>
            <person name="Larimer J."/>
            <person name="McCowen C."/>
            <person name="Montmayeur A."/>
            <person name="Murphy C."/>
            <person name="Neiman D."/>
            <person name="Pearson M."/>
            <person name="Priest M."/>
            <person name="Roberts A."/>
            <person name="Saif S."/>
            <person name="Shea T."/>
            <person name="Sisk P."/>
            <person name="Sykes S."/>
            <person name="Wortman J."/>
            <person name="Nusbaum C."/>
            <person name="Birren B."/>
        </authorList>
    </citation>
    <scope>NUCLEOTIDE SEQUENCE [LARGE SCALE GENOMIC DNA]</scope>
    <source>
        <strain evidence="1 2">FB077-07</strain>
    </source>
</reference>
<dbReference type="HOGENOM" id="CLU_609413_0_0_9"/>
<accession>K1M4A7</accession>
<sequence length="449" mass="51604">MLKKLLNLFHSKKDKKKESHAHNYKAVDPTQKVNKLDTKVDSDFTDEEVFIGDAGNEDENKIIKDRTIPKVLLEKDPAIRKTWLETIVAHDLKTFHSQPKPDKEHPQGVIILSPNKVLLNNLLDQALHVGIDRSQIHLIFPEFENTCGIDLWDAPVDQVAHRLRKLFQFKDWAEISILNNYCTLYCLVSDFKKQKTSMNGFLHFLRKEKLVANAVKDVKLNFINCDSLAEMDHLTILLNGEKSLHVVDDNVRQNTYDRLSQLIIWFETMLFSYENHKEDTMQTSLIYKVIKVINSIQRVVAKPFFKNLFLNENSISFLQLLSPTEKTGIVLIHLPDSALYLGEILVSTILRDRHGYEVKNPNLTFPLLPLYLSSWDKYASPEQLVWLSEMGQEISLTASAKAKFKLSEHIANPLIDILCYVDKQGLNGNKVEIDYPSLIKSAKVTPNNK</sequence>
<dbReference type="AlphaFoldDB" id="K1M4A7"/>
<dbReference type="PATRIC" id="fig|883092.3.peg.2416"/>
<proteinExistence type="predicted"/>
<comment type="caution">
    <text evidence="1">The sequence shown here is derived from an EMBL/GenBank/DDBJ whole genome shotgun (WGS) entry which is preliminary data.</text>
</comment>
<dbReference type="EMBL" id="AGZG01000115">
    <property type="protein sequence ID" value="EKB62211.1"/>
    <property type="molecule type" value="Genomic_DNA"/>
</dbReference>
<dbReference type="Proteomes" id="UP000004722">
    <property type="component" value="Unassembled WGS sequence"/>
</dbReference>
<organism evidence="1 2">
    <name type="scientific">Lactobacillus crispatus FB077-07</name>
    <dbReference type="NCBI Taxonomy" id="883092"/>
    <lineage>
        <taxon>Bacteria</taxon>
        <taxon>Bacillati</taxon>
        <taxon>Bacillota</taxon>
        <taxon>Bacilli</taxon>
        <taxon>Lactobacillales</taxon>
        <taxon>Lactobacillaceae</taxon>
        <taxon>Lactobacillus</taxon>
    </lineage>
</organism>